<reference evidence="1 2" key="1">
    <citation type="submission" date="2015-07" db="EMBL/GenBank/DDBJ databases">
        <title>The genome of Habropoda laboriosa.</title>
        <authorList>
            <person name="Pan H."/>
            <person name="Kapheim K."/>
        </authorList>
    </citation>
    <scope>NUCLEOTIDE SEQUENCE [LARGE SCALE GENOMIC DNA]</scope>
    <source>
        <strain evidence="1">0110345459</strain>
    </source>
</reference>
<dbReference type="AlphaFoldDB" id="A0A0L7R3U8"/>
<dbReference type="Gene3D" id="3.30.420.10">
    <property type="entry name" value="Ribonuclease H-like superfamily/Ribonuclease H"/>
    <property type="match status" value="1"/>
</dbReference>
<sequence>MHDAHFSRLARQFLNERFPNNPLDCYLWRHLKSLVYNTPVDNVEDLRYRVQVVGEFKHLVIFERVRNNRYNTERAIIRKQGHIRYIHLYELFILFQRTESISEITSTCFETPCIYTNIR</sequence>
<dbReference type="EMBL" id="KQ414663">
    <property type="protein sequence ID" value="KOC65421.1"/>
    <property type="molecule type" value="Genomic_DNA"/>
</dbReference>
<proteinExistence type="predicted"/>
<name>A0A0L7R3U8_9HYME</name>
<dbReference type="GO" id="GO:0003676">
    <property type="term" value="F:nucleic acid binding"/>
    <property type="evidence" value="ECO:0007669"/>
    <property type="project" value="InterPro"/>
</dbReference>
<evidence type="ECO:0000313" key="2">
    <source>
        <dbReference type="Proteomes" id="UP000053825"/>
    </source>
</evidence>
<protein>
    <submittedName>
        <fullName evidence="1">Uncharacterized protein</fullName>
    </submittedName>
</protein>
<keyword evidence="2" id="KW-1185">Reference proteome</keyword>
<accession>A0A0L7R3U8</accession>
<evidence type="ECO:0000313" key="1">
    <source>
        <dbReference type="EMBL" id="KOC65421.1"/>
    </source>
</evidence>
<gene>
    <name evidence="1" type="ORF">WH47_10000</name>
</gene>
<dbReference type="Proteomes" id="UP000053825">
    <property type="component" value="Unassembled WGS sequence"/>
</dbReference>
<dbReference type="InterPro" id="IPR036397">
    <property type="entry name" value="RNaseH_sf"/>
</dbReference>
<organism evidence="1 2">
    <name type="scientific">Habropoda laboriosa</name>
    <dbReference type="NCBI Taxonomy" id="597456"/>
    <lineage>
        <taxon>Eukaryota</taxon>
        <taxon>Metazoa</taxon>
        <taxon>Ecdysozoa</taxon>
        <taxon>Arthropoda</taxon>
        <taxon>Hexapoda</taxon>
        <taxon>Insecta</taxon>
        <taxon>Pterygota</taxon>
        <taxon>Neoptera</taxon>
        <taxon>Endopterygota</taxon>
        <taxon>Hymenoptera</taxon>
        <taxon>Apocrita</taxon>
        <taxon>Aculeata</taxon>
        <taxon>Apoidea</taxon>
        <taxon>Anthophila</taxon>
        <taxon>Apidae</taxon>
        <taxon>Habropoda</taxon>
    </lineage>
</organism>